<feature type="region of interest" description="Disordered" evidence="1">
    <location>
        <begin position="170"/>
        <end position="202"/>
    </location>
</feature>
<feature type="domain" description="VWFA" evidence="2">
    <location>
        <begin position="219"/>
        <end position="413"/>
    </location>
</feature>
<evidence type="ECO:0000256" key="1">
    <source>
        <dbReference type="SAM" id="MobiDB-lite"/>
    </source>
</evidence>
<evidence type="ECO:0000313" key="4">
    <source>
        <dbReference type="Proteomes" id="UP000326837"/>
    </source>
</evidence>
<evidence type="ECO:0000313" key="3">
    <source>
        <dbReference type="EMBL" id="BBO33995.1"/>
    </source>
</evidence>
<dbReference type="KEGG" id="lpav:PLANPX_3607"/>
<reference evidence="4" key="1">
    <citation type="submission" date="2019-10" db="EMBL/GenBank/DDBJ databases">
        <title>Lacipirellula parvula gen. nov., sp. nov., representing a lineage of planctomycetes widespread in freshwater anoxic habitats, and description of the family Lacipirellulaceae.</title>
        <authorList>
            <person name="Dedysh S.N."/>
            <person name="Kulichevskaya I.S."/>
            <person name="Beletsky A.V."/>
            <person name="Rakitin A.L."/>
            <person name="Mardanov A.V."/>
            <person name="Ivanova A.A."/>
            <person name="Saltykova V.X."/>
            <person name="Rijpstra W.I.C."/>
            <person name="Sinninghe Damste J.S."/>
            <person name="Ravin N.V."/>
        </authorList>
    </citation>
    <scope>NUCLEOTIDE SEQUENCE [LARGE SCALE GENOMIC DNA]</scope>
    <source>
        <strain evidence="4">PX69</strain>
    </source>
</reference>
<organism evidence="3 4">
    <name type="scientific">Lacipirellula parvula</name>
    <dbReference type="NCBI Taxonomy" id="2650471"/>
    <lineage>
        <taxon>Bacteria</taxon>
        <taxon>Pseudomonadati</taxon>
        <taxon>Planctomycetota</taxon>
        <taxon>Planctomycetia</taxon>
        <taxon>Pirellulales</taxon>
        <taxon>Lacipirellulaceae</taxon>
        <taxon>Lacipirellula</taxon>
    </lineage>
</organism>
<evidence type="ECO:0000259" key="2">
    <source>
        <dbReference type="PROSITE" id="PS50234"/>
    </source>
</evidence>
<dbReference type="PROSITE" id="PS50234">
    <property type="entry name" value="VWFA"/>
    <property type="match status" value="1"/>
</dbReference>
<feature type="compositionally biased region" description="Basic and acidic residues" evidence="1">
    <location>
        <begin position="1"/>
        <end position="15"/>
    </location>
</feature>
<gene>
    <name evidence="3" type="ORF">PLANPX_3607</name>
</gene>
<sequence length="417" mass="44065">MHDGSMRRRMTESHRLPLSPEQNSSHRRRVMRTNAAAVDSARPERASVFDLELVPPWLASLVIHMCLTLVMGLLVQRAVTEPGLDITLSSGGDLGLSEFDAGGGGSGDPLGDSTGLPAIDDPLTTANAAAAAPLEGIIEESIDGVATGEATEYAFAEEAAALFAASTTTGSSARSAGDGGAGSGSGGGDGAGAGTGRGNGRGPGQAITSMFGLAGEGGDFVYVFDRSDSMNYVYTLGADDGITMTVTPLEAAKKELQRSLGDLKADCRFQVVFYNDGAVAFDNSSELFGATPANIGRVRDFIRNMTADSGTNHLSGLEQAIKTRPQVIFVLTDAEQKDDPPMEEIRRLAVECKRAKIQINIVHFCSQARSDSTLRQLARLTKGQHRFITLRELAIAKLKANYGGDRRRLRQAISALD</sequence>
<keyword evidence="4" id="KW-1185">Reference proteome</keyword>
<dbReference type="SUPFAM" id="SSF53300">
    <property type="entry name" value="vWA-like"/>
    <property type="match status" value="1"/>
</dbReference>
<dbReference type="InterPro" id="IPR036465">
    <property type="entry name" value="vWFA_dom_sf"/>
</dbReference>
<name>A0A5K7XCA8_9BACT</name>
<dbReference type="RefSeq" id="WP_232536135.1">
    <property type="nucleotide sequence ID" value="NZ_AP021861.1"/>
</dbReference>
<protein>
    <recommendedName>
        <fullName evidence="2">VWFA domain-containing protein</fullName>
    </recommendedName>
</protein>
<dbReference type="InterPro" id="IPR002035">
    <property type="entry name" value="VWF_A"/>
</dbReference>
<feature type="compositionally biased region" description="Gly residues" evidence="1">
    <location>
        <begin position="177"/>
        <end position="202"/>
    </location>
</feature>
<dbReference type="Gene3D" id="3.40.50.410">
    <property type="entry name" value="von Willebrand factor, type A domain"/>
    <property type="match status" value="1"/>
</dbReference>
<dbReference type="Proteomes" id="UP000326837">
    <property type="component" value="Chromosome"/>
</dbReference>
<dbReference type="EMBL" id="AP021861">
    <property type="protein sequence ID" value="BBO33995.1"/>
    <property type="molecule type" value="Genomic_DNA"/>
</dbReference>
<dbReference type="Pfam" id="PF00092">
    <property type="entry name" value="VWA"/>
    <property type="match status" value="1"/>
</dbReference>
<accession>A0A5K7XCA8</accession>
<dbReference type="AlphaFoldDB" id="A0A5K7XCA8"/>
<feature type="region of interest" description="Disordered" evidence="1">
    <location>
        <begin position="1"/>
        <end position="37"/>
    </location>
</feature>
<proteinExistence type="predicted"/>
<dbReference type="SMART" id="SM00327">
    <property type="entry name" value="VWA"/>
    <property type="match status" value="1"/>
</dbReference>